<dbReference type="Gene3D" id="3.20.20.370">
    <property type="entry name" value="Glycoside hydrolase/deacetylase"/>
    <property type="match status" value="1"/>
</dbReference>
<name>A0A0H3AT31_BRUO2</name>
<dbReference type="PANTHER" id="PTHR10587">
    <property type="entry name" value="GLYCOSYL TRANSFERASE-RELATED"/>
    <property type="match status" value="1"/>
</dbReference>
<keyword evidence="5" id="KW-0732">Signal</keyword>
<dbReference type="SUPFAM" id="SSF88713">
    <property type="entry name" value="Glycoside hydrolase/deacetylase"/>
    <property type="match status" value="1"/>
</dbReference>
<keyword evidence="7" id="KW-0449">Lipoprotein</keyword>
<dbReference type="PROSITE" id="PS51677">
    <property type="entry name" value="NODB"/>
    <property type="match status" value="1"/>
</dbReference>
<dbReference type="InterPro" id="IPR011330">
    <property type="entry name" value="Glyco_hydro/deAcase_b/a-brl"/>
</dbReference>
<sequence>MFQKFSAAGAALLFTVGIACANDMASKEHGSETVTIVEPQLHIKPGGAAAPQVALTLDACMGKTDHRILDVLVKDRIPATIFVTGRWIKQNAEAVAVLKAHPDLFDVENHGAMHVPAITNMPLMYGIKTAGSLDAVRKEIEGGAEAITAEGMPKPLWYRDATARYSTDAVQLATSMGYKIAGYSLNGDMGASLPAETVERRIAGAHDGDVIISHINQPTRSSGEGVAKGILALKAKGMKFVRLKDVQTTMELNPVPDTIFLSTPLPRKTGNGEIEHFQQKCVAVLRRIMRLRKVCISAPSARTFYRLDSRMRQLSFAAC</sequence>
<keyword evidence="8" id="KW-1185">Reference proteome</keyword>
<dbReference type="PROSITE" id="PS51257">
    <property type="entry name" value="PROKAR_LIPOPROTEIN"/>
    <property type="match status" value="1"/>
</dbReference>
<evidence type="ECO:0000256" key="5">
    <source>
        <dbReference type="SAM" id="SignalP"/>
    </source>
</evidence>
<comment type="function">
    <text evidence="1">Is involved in generating a small heat-stable compound (Nod), an acylated oligomer of N-acetylglucosamine, that stimulates mitosis in various plant protoplasts.</text>
</comment>
<feature type="signal peptide" evidence="5">
    <location>
        <begin position="1"/>
        <end position="21"/>
    </location>
</feature>
<dbReference type="AlphaFoldDB" id="A0A0H3AT31"/>
<gene>
    <name evidence="7" type="ordered locus">BOV_0505</name>
</gene>
<feature type="chain" id="PRO_5002604673" description="Chitooligosaccharide deacetylase" evidence="5">
    <location>
        <begin position="22"/>
        <end position="319"/>
    </location>
</feature>
<reference evidence="8" key="1">
    <citation type="journal article" date="2009" name="PLoS ONE">
        <title>Genome degradation in Brucella ovis corresponds with narrowing of its host range and tissue tropism.</title>
        <authorList>
            <person name="Tsolis R.M."/>
            <person name="Seshadri R."/>
            <person name="Santos R.L."/>
            <person name="Sangari F.J."/>
            <person name="Lobo J.M."/>
            <person name="de Jong M.F."/>
            <person name="Ren Q."/>
            <person name="Myers G."/>
            <person name="Brinkac L.M."/>
            <person name="Nelson W.C."/>
            <person name="Deboy R.T."/>
            <person name="Angiuoli S."/>
            <person name="Khouri H."/>
            <person name="Dimitrov G."/>
            <person name="Robinson J.R."/>
            <person name="Mulligan S."/>
            <person name="Walker R.L."/>
            <person name="Elzer P.E."/>
            <person name="Hassan K.A."/>
            <person name="Paulsen I.T."/>
        </authorList>
    </citation>
    <scope>NUCLEOTIDE SEQUENCE [LARGE SCALE GENOMIC DNA]</scope>
    <source>
        <strain evidence="8">ATCC 25840 / 63/290 / NCTC 10512</strain>
    </source>
</reference>
<dbReference type="PhylomeDB" id="A0A0H3AT31"/>
<dbReference type="KEGG" id="bov:BOV_0505"/>
<protein>
    <recommendedName>
        <fullName evidence="3">Chitooligosaccharide deacetylase</fullName>
    </recommendedName>
    <alternativeName>
        <fullName evidence="4">Nodulation protein B</fullName>
    </alternativeName>
</protein>
<organism evidence="7 8">
    <name type="scientific">Brucella ovis (strain ATCC 25840 / 63/290 / NCTC 10512)</name>
    <dbReference type="NCBI Taxonomy" id="444178"/>
    <lineage>
        <taxon>Bacteria</taxon>
        <taxon>Pseudomonadati</taxon>
        <taxon>Pseudomonadota</taxon>
        <taxon>Alphaproteobacteria</taxon>
        <taxon>Hyphomicrobiales</taxon>
        <taxon>Brucellaceae</taxon>
        <taxon>Brucella/Ochrobactrum group</taxon>
        <taxon>Brucella</taxon>
    </lineage>
</organism>
<dbReference type="PANTHER" id="PTHR10587:SF134">
    <property type="entry name" value="SECRETED PROTEIN"/>
    <property type="match status" value="1"/>
</dbReference>
<dbReference type="Pfam" id="PF01522">
    <property type="entry name" value="Polysacc_deac_1"/>
    <property type="match status" value="1"/>
</dbReference>
<evidence type="ECO:0000259" key="6">
    <source>
        <dbReference type="PROSITE" id="PS51677"/>
    </source>
</evidence>
<dbReference type="CDD" id="cd10955">
    <property type="entry name" value="CE4_BH0857_like"/>
    <property type="match status" value="1"/>
</dbReference>
<dbReference type="GO" id="GO:0016810">
    <property type="term" value="F:hydrolase activity, acting on carbon-nitrogen (but not peptide) bonds"/>
    <property type="evidence" value="ECO:0007669"/>
    <property type="project" value="InterPro"/>
</dbReference>
<dbReference type="HOGENOM" id="CLU_021264_4_2_5"/>
<evidence type="ECO:0000256" key="4">
    <source>
        <dbReference type="ARBA" id="ARBA00032976"/>
    </source>
</evidence>
<dbReference type="InterPro" id="IPR050248">
    <property type="entry name" value="Polysacc_deacetylase_ArnD"/>
</dbReference>
<evidence type="ECO:0000313" key="7">
    <source>
        <dbReference type="EMBL" id="ABQ61944.1"/>
    </source>
</evidence>
<evidence type="ECO:0000313" key="8">
    <source>
        <dbReference type="Proteomes" id="UP000006383"/>
    </source>
</evidence>
<feature type="domain" description="NodB homology" evidence="6">
    <location>
        <begin position="51"/>
        <end position="241"/>
    </location>
</feature>
<evidence type="ECO:0000256" key="3">
    <source>
        <dbReference type="ARBA" id="ARBA00020071"/>
    </source>
</evidence>
<dbReference type="Proteomes" id="UP000006383">
    <property type="component" value="Chromosome I"/>
</dbReference>
<dbReference type="InterPro" id="IPR002509">
    <property type="entry name" value="NODB_dom"/>
</dbReference>
<evidence type="ECO:0000256" key="1">
    <source>
        <dbReference type="ARBA" id="ARBA00003236"/>
    </source>
</evidence>
<evidence type="ECO:0000256" key="2">
    <source>
        <dbReference type="ARBA" id="ARBA00010973"/>
    </source>
</evidence>
<proteinExistence type="inferred from homology"/>
<dbReference type="GO" id="GO:0005975">
    <property type="term" value="P:carbohydrate metabolic process"/>
    <property type="evidence" value="ECO:0007669"/>
    <property type="project" value="InterPro"/>
</dbReference>
<comment type="similarity">
    <text evidence="2">Belongs to the polysaccharide deacetylase family.</text>
</comment>
<accession>A0A0H3AT31</accession>
<dbReference type="EMBL" id="CP000708">
    <property type="protein sequence ID" value="ABQ61944.1"/>
    <property type="molecule type" value="Genomic_DNA"/>
</dbReference>